<dbReference type="Pfam" id="PF01753">
    <property type="entry name" value="zf-MYND"/>
    <property type="match status" value="1"/>
</dbReference>
<organism evidence="6 7">
    <name type="scientific">Aspergillus ellipticus CBS 707.79</name>
    <dbReference type="NCBI Taxonomy" id="1448320"/>
    <lineage>
        <taxon>Eukaryota</taxon>
        <taxon>Fungi</taxon>
        <taxon>Dikarya</taxon>
        <taxon>Ascomycota</taxon>
        <taxon>Pezizomycotina</taxon>
        <taxon>Eurotiomycetes</taxon>
        <taxon>Eurotiomycetidae</taxon>
        <taxon>Eurotiales</taxon>
        <taxon>Aspergillaceae</taxon>
        <taxon>Aspergillus</taxon>
        <taxon>Aspergillus subgen. Circumdati</taxon>
    </lineage>
</organism>
<sequence length="311" mass="35340">MPSTHILAPCAPCAHCGTEDPRHYCGCVEAPEYQPGDAAKTTYCGQYCQARHWPIHKPHCIALRGRKKLVRVALILKTVLLAYREIMYDVSLDSVDFRDGTLYLHRVQNPGSLLSTHCRFPRRLTTNPEHKEAALIANRYTLALSLLFQLTQRLLEGVASNLEVLQLTPTKKPWSTKFVPGEGPTMDPHYVFKVERVPDGETWIIDILGCQYGYRELLVPFDRHMRKTGCKNWEKAKTYNVPETKDLDLKTAGPFPVDVEYERQARLRFAEFVKTNVDQSLLDGSIAAYGHKLGRLVFDLKIKLALFVVGD</sequence>
<evidence type="ECO:0000256" key="3">
    <source>
        <dbReference type="ARBA" id="ARBA00022833"/>
    </source>
</evidence>
<reference evidence="6 7" key="1">
    <citation type="submission" date="2018-02" db="EMBL/GenBank/DDBJ databases">
        <title>The genomes of Aspergillus section Nigri reveals drivers in fungal speciation.</title>
        <authorList>
            <consortium name="DOE Joint Genome Institute"/>
            <person name="Vesth T.C."/>
            <person name="Nybo J."/>
            <person name="Theobald S."/>
            <person name="Brandl J."/>
            <person name="Frisvad J.C."/>
            <person name="Nielsen K.F."/>
            <person name="Lyhne E.K."/>
            <person name="Kogle M.E."/>
            <person name="Kuo A."/>
            <person name="Riley R."/>
            <person name="Clum A."/>
            <person name="Nolan M."/>
            <person name="Lipzen A."/>
            <person name="Salamov A."/>
            <person name="Henrissat B."/>
            <person name="Wiebenga A."/>
            <person name="De vries R.P."/>
            <person name="Grigoriev I.V."/>
            <person name="Mortensen U.H."/>
            <person name="Andersen M.R."/>
            <person name="Baker S.E."/>
        </authorList>
    </citation>
    <scope>NUCLEOTIDE SEQUENCE [LARGE SCALE GENOMIC DNA]</scope>
    <source>
        <strain evidence="6 7">CBS 707.79</strain>
    </source>
</reference>
<keyword evidence="3" id="KW-0862">Zinc</keyword>
<dbReference type="EMBL" id="KZ825922">
    <property type="protein sequence ID" value="PYH92235.1"/>
    <property type="molecule type" value="Genomic_DNA"/>
</dbReference>
<dbReference type="InterPro" id="IPR002893">
    <property type="entry name" value="Znf_MYND"/>
</dbReference>
<protein>
    <recommendedName>
        <fullName evidence="5">MYND-type domain-containing protein</fullName>
    </recommendedName>
</protein>
<gene>
    <name evidence="6" type="ORF">BO71DRAFT_457857</name>
</gene>
<proteinExistence type="predicted"/>
<keyword evidence="1" id="KW-0479">Metal-binding</keyword>
<dbReference type="PROSITE" id="PS50865">
    <property type="entry name" value="ZF_MYND_2"/>
    <property type="match status" value="1"/>
</dbReference>
<dbReference type="AlphaFoldDB" id="A0A319D441"/>
<accession>A0A319D441</accession>
<evidence type="ECO:0000256" key="1">
    <source>
        <dbReference type="ARBA" id="ARBA00022723"/>
    </source>
</evidence>
<dbReference type="VEuPathDB" id="FungiDB:BO71DRAFT_457857"/>
<dbReference type="Proteomes" id="UP000247810">
    <property type="component" value="Unassembled WGS sequence"/>
</dbReference>
<dbReference type="Gene3D" id="6.10.140.2220">
    <property type="match status" value="1"/>
</dbReference>
<dbReference type="OrthoDB" id="432970at2759"/>
<feature type="domain" description="MYND-type" evidence="5">
    <location>
        <begin position="13"/>
        <end position="60"/>
    </location>
</feature>
<keyword evidence="2 4" id="KW-0863">Zinc-finger</keyword>
<evidence type="ECO:0000256" key="4">
    <source>
        <dbReference type="PROSITE-ProRule" id="PRU00134"/>
    </source>
</evidence>
<evidence type="ECO:0000313" key="7">
    <source>
        <dbReference type="Proteomes" id="UP000247810"/>
    </source>
</evidence>
<dbReference type="GO" id="GO:0008270">
    <property type="term" value="F:zinc ion binding"/>
    <property type="evidence" value="ECO:0007669"/>
    <property type="project" value="UniProtKB-KW"/>
</dbReference>
<evidence type="ECO:0000259" key="5">
    <source>
        <dbReference type="PROSITE" id="PS50865"/>
    </source>
</evidence>
<evidence type="ECO:0000313" key="6">
    <source>
        <dbReference type="EMBL" id="PYH92235.1"/>
    </source>
</evidence>
<keyword evidence="7" id="KW-1185">Reference proteome</keyword>
<dbReference type="STRING" id="1448320.A0A319D441"/>
<name>A0A319D441_9EURO</name>
<evidence type="ECO:0000256" key="2">
    <source>
        <dbReference type="ARBA" id="ARBA00022771"/>
    </source>
</evidence>